<organism evidence="2 3">
    <name type="scientific">Pandoraea apista</name>
    <dbReference type="NCBI Taxonomy" id="93218"/>
    <lineage>
        <taxon>Bacteria</taxon>
        <taxon>Pseudomonadati</taxon>
        <taxon>Pseudomonadota</taxon>
        <taxon>Betaproteobacteria</taxon>
        <taxon>Burkholderiales</taxon>
        <taxon>Burkholderiaceae</taxon>
        <taxon>Pandoraea</taxon>
    </lineage>
</organism>
<protein>
    <submittedName>
        <fullName evidence="2">Uncharacterized protein</fullName>
    </submittedName>
</protein>
<dbReference type="EMBL" id="CABPSX010000007">
    <property type="protein sequence ID" value="VVG72518.1"/>
    <property type="molecule type" value="Genomic_DNA"/>
</dbReference>
<dbReference type="Proteomes" id="UP000364291">
    <property type="component" value="Unassembled WGS sequence"/>
</dbReference>
<reference evidence="2 3" key="1">
    <citation type="submission" date="2019-08" db="EMBL/GenBank/DDBJ databases">
        <authorList>
            <person name="Peeters C."/>
        </authorList>
    </citation>
    <scope>NUCLEOTIDE SEQUENCE [LARGE SCALE GENOMIC DNA]</scope>
    <source>
        <strain evidence="2 3">LMG 18089</strain>
    </source>
</reference>
<name>A0A5E5P791_9BURK</name>
<gene>
    <name evidence="2" type="ORF">PAP18089_03514</name>
</gene>
<feature type="compositionally biased region" description="Polar residues" evidence="1">
    <location>
        <begin position="1"/>
        <end position="12"/>
    </location>
</feature>
<accession>A0A5E5P791</accession>
<evidence type="ECO:0000256" key="1">
    <source>
        <dbReference type="SAM" id="MobiDB-lite"/>
    </source>
</evidence>
<feature type="region of interest" description="Disordered" evidence="1">
    <location>
        <begin position="1"/>
        <end position="20"/>
    </location>
</feature>
<proteinExistence type="predicted"/>
<sequence length="166" mass="16827">MGIDATNASGVSPENAVPSGGGSSVAFAFNGPSMSRIASLSGVKATGEVLPYVSLKDRLNDASVATTPGGAFASVGSQVLASTVGTVQALLSRDNYNRISGEMMSPGQLQRAKEDLVINTAALFIGPAKEAVAQGVAAGGGRLDSSRREPLVLWGQIVYLASRGCQ</sequence>
<evidence type="ECO:0000313" key="2">
    <source>
        <dbReference type="EMBL" id="VVG72518.1"/>
    </source>
</evidence>
<dbReference type="AlphaFoldDB" id="A0A5E5P791"/>
<evidence type="ECO:0000313" key="3">
    <source>
        <dbReference type="Proteomes" id="UP000364291"/>
    </source>
</evidence>